<comment type="caution">
    <text evidence="2">The sequence shown here is derived from an EMBL/GenBank/DDBJ whole genome shotgun (WGS) entry which is preliminary data.</text>
</comment>
<organism evidence="2 3">
    <name type="scientific">Zasmidium cellare</name>
    <name type="common">Wine cellar mold</name>
    <name type="synonym">Racodium cellare</name>
    <dbReference type="NCBI Taxonomy" id="395010"/>
    <lineage>
        <taxon>Eukaryota</taxon>
        <taxon>Fungi</taxon>
        <taxon>Dikarya</taxon>
        <taxon>Ascomycota</taxon>
        <taxon>Pezizomycotina</taxon>
        <taxon>Dothideomycetes</taxon>
        <taxon>Dothideomycetidae</taxon>
        <taxon>Mycosphaerellales</taxon>
        <taxon>Mycosphaerellaceae</taxon>
        <taxon>Zasmidium</taxon>
    </lineage>
</organism>
<feature type="region of interest" description="Disordered" evidence="1">
    <location>
        <begin position="1"/>
        <end position="23"/>
    </location>
</feature>
<reference evidence="2 3" key="1">
    <citation type="journal article" date="2023" name="G3 (Bethesda)">
        <title>A chromosome-level genome assembly of Zasmidium syzygii isolated from banana leaves.</title>
        <authorList>
            <person name="van Westerhoven A.C."/>
            <person name="Mehrabi R."/>
            <person name="Talebi R."/>
            <person name="Steentjes M.B.F."/>
            <person name="Corcolon B."/>
            <person name="Chong P.A."/>
            <person name="Kema G.H.J."/>
            <person name="Seidl M.F."/>
        </authorList>
    </citation>
    <scope>NUCLEOTIDE SEQUENCE [LARGE SCALE GENOMIC DNA]</scope>
    <source>
        <strain evidence="2 3">P124</strain>
    </source>
</reference>
<dbReference type="PANTHER" id="PTHR42085:SF1">
    <property type="entry name" value="F-BOX DOMAIN-CONTAINING PROTEIN"/>
    <property type="match status" value="1"/>
</dbReference>
<name>A0ABR0EN34_ZASCE</name>
<dbReference type="Proteomes" id="UP001305779">
    <property type="component" value="Unassembled WGS sequence"/>
</dbReference>
<keyword evidence="3" id="KW-1185">Reference proteome</keyword>
<evidence type="ECO:0000313" key="3">
    <source>
        <dbReference type="Proteomes" id="UP001305779"/>
    </source>
</evidence>
<protein>
    <submittedName>
        <fullName evidence="2">Uncharacterized protein</fullName>
    </submittedName>
</protein>
<evidence type="ECO:0000313" key="2">
    <source>
        <dbReference type="EMBL" id="KAK4502223.1"/>
    </source>
</evidence>
<dbReference type="InterPro" id="IPR038883">
    <property type="entry name" value="AN11006-like"/>
</dbReference>
<feature type="compositionally biased region" description="Basic and acidic residues" evidence="1">
    <location>
        <begin position="8"/>
        <end position="17"/>
    </location>
</feature>
<dbReference type="PANTHER" id="PTHR42085">
    <property type="entry name" value="F-BOX DOMAIN-CONTAINING PROTEIN"/>
    <property type="match status" value="1"/>
</dbReference>
<accession>A0ABR0EN34</accession>
<proteinExistence type="predicted"/>
<sequence>MFKKFRRSSKEKVEQRRASTQSTPVATNKNYKTFFDLPAELRNDIYSLAASDLILHLFNPSTKTQKQKPIPALLLANRQCRNEFLPILLSTATIKASITDFDFSPLLRVTGSLYATELKSLRANPNLKISLRTKKCTNDAYPNLRRWCINRASSLDRLPWSYGLDMGSSEQLQWYAERARVLFEKLGEEPSVRAEVQRVLEVLVEGLEREEGRPRGWSGGYGDDFVTVAATRRRNGWEGALHAG</sequence>
<dbReference type="EMBL" id="JAXOVC010000004">
    <property type="protein sequence ID" value="KAK4502223.1"/>
    <property type="molecule type" value="Genomic_DNA"/>
</dbReference>
<gene>
    <name evidence="2" type="ORF">PRZ48_005648</name>
</gene>
<evidence type="ECO:0000256" key="1">
    <source>
        <dbReference type="SAM" id="MobiDB-lite"/>
    </source>
</evidence>